<accession>V6LJR9</accession>
<protein>
    <submittedName>
        <fullName evidence="2">Uncharacterized protein</fullName>
    </submittedName>
</protein>
<dbReference type="VEuPathDB" id="GiardiaDB:SS50377_26008"/>
<gene>
    <name evidence="2" type="ORF">SS50377_15342</name>
    <name evidence="3" type="ORF">SS50377_26008</name>
</gene>
<feature type="transmembrane region" description="Helical" evidence="1">
    <location>
        <begin position="512"/>
        <end position="536"/>
    </location>
</feature>
<dbReference type="EMBL" id="AUWU02000006">
    <property type="protein sequence ID" value="KAH0571812.1"/>
    <property type="molecule type" value="Genomic_DNA"/>
</dbReference>
<dbReference type="AlphaFoldDB" id="V6LJR9"/>
<organism evidence="2">
    <name type="scientific">Spironucleus salmonicida</name>
    <dbReference type="NCBI Taxonomy" id="348837"/>
    <lineage>
        <taxon>Eukaryota</taxon>
        <taxon>Metamonada</taxon>
        <taxon>Diplomonadida</taxon>
        <taxon>Hexamitidae</taxon>
        <taxon>Hexamitinae</taxon>
        <taxon>Spironucleus</taxon>
    </lineage>
</organism>
<keyword evidence="1" id="KW-0812">Transmembrane</keyword>
<keyword evidence="1" id="KW-0472">Membrane</keyword>
<name>V6LJR9_9EUKA</name>
<evidence type="ECO:0000313" key="3">
    <source>
        <dbReference type="EMBL" id="KAH0571812.1"/>
    </source>
</evidence>
<reference evidence="3" key="2">
    <citation type="submission" date="2020-12" db="EMBL/GenBank/DDBJ databases">
        <title>New Spironucleus salmonicida genome in near-complete chromosomes.</title>
        <authorList>
            <person name="Xu F."/>
            <person name="Kurt Z."/>
            <person name="Jimenez-Gonzalez A."/>
            <person name="Astvaldsson A."/>
            <person name="Andersson J.O."/>
            <person name="Svard S.G."/>
        </authorList>
    </citation>
    <scope>NUCLEOTIDE SEQUENCE</scope>
    <source>
        <strain evidence="3">ATCC 50377</strain>
    </source>
</reference>
<dbReference type="EMBL" id="KI546110">
    <property type="protein sequence ID" value="EST44772.1"/>
    <property type="molecule type" value="Genomic_DNA"/>
</dbReference>
<reference evidence="2 3" key="1">
    <citation type="journal article" date="2014" name="PLoS Genet.">
        <title>The Genome of Spironucleus salmonicida Highlights a Fish Pathogen Adapted to Fluctuating Environments.</title>
        <authorList>
            <person name="Xu F."/>
            <person name="Jerlstrom-Hultqvist J."/>
            <person name="Einarsson E."/>
            <person name="Astvaldsson A."/>
            <person name="Svard S.G."/>
            <person name="Andersson J.O."/>
        </authorList>
    </citation>
    <scope>NUCLEOTIDE SEQUENCE</scope>
    <source>
        <strain evidence="3">ATCC 50377</strain>
    </source>
</reference>
<evidence type="ECO:0000313" key="2">
    <source>
        <dbReference type="EMBL" id="EST44772.1"/>
    </source>
</evidence>
<sequence length="545" mass="61215">MLIVLHFSCFDQFASVEYNYISASVLFVGNPQHTKSELCTYLEGKLAIPIVTLGSVKFVSPQITFSSNEPLTVRLECPLPLCGTACKQPMDETKCKTCQNDRQKACKDASLATIAEISFDFHIDDIQMTFAPSIYQVVANDATSCFQDYTLQYSPKKLVFTGIPLLCILQFSDSTKTLMASKTCKEPVRGIPQDCPWIQLLVNGEAISVTAYYTLNMLQMGQIEVECDKVLVSDLQKCENFMQVINSNQESFVEFQLAVAVERNIGTTKQMDMPIGTAAYYKGFAGIDEVLTEVDCFIDVTVKMFQDHLNVSLVRNTMPKACKTVMFDRVNLEIYGSTDEYFLLQNSGVVLPEGDGSVIMSANTARNATEYNGNISIALRGQRSSLRLILQYVKDNKVALSQEFKVSDKQETYRNTTLTIFDTQVCMVTTKLPWAEKKSGDAQFLLHIGTYEIQWQQQLQATQDPYCQVISQGDSLLIQNILNNQKMDILFVIDGEALPVYKIESATLPKIFWKQLLIILFGIFGFLFLIAVIFIAEKVKYKGKS</sequence>
<proteinExistence type="predicted"/>
<evidence type="ECO:0000256" key="1">
    <source>
        <dbReference type="SAM" id="Phobius"/>
    </source>
</evidence>
<keyword evidence="4" id="KW-1185">Reference proteome</keyword>
<evidence type="ECO:0000313" key="4">
    <source>
        <dbReference type="Proteomes" id="UP000018208"/>
    </source>
</evidence>
<keyword evidence="1" id="KW-1133">Transmembrane helix</keyword>
<dbReference type="Proteomes" id="UP000018208">
    <property type="component" value="Unassembled WGS sequence"/>
</dbReference>